<evidence type="ECO:0000313" key="2">
    <source>
        <dbReference type="EMBL" id="CAE7226098.1"/>
    </source>
</evidence>
<dbReference type="AlphaFoldDB" id="A0A812KL22"/>
<protein>
    <submittedName>
        <fullName evidence="2">Uncharacterized protein</fullName>
    </submittedName>
</protein>
<feature type="compositionally biased region" description="Acidic residues" evidence="1">
    <location>
        <begin position="16"/>
        <end position="33"/>
    </location>
</feature>
<evidence type="ECO:0000313" key="3">
    <source>
        <dbReference type="Proteomes" id="UP000649617"/>
    </source>
</evidence>
<name>A0A812KL22_SYMPI</name>
<sequence length="468" mass="51866">MEPTELDAFEAAVSDLADEESVDDVNDGDDVDDLLTVPKPPETGDPVEVKETEGKRPALPSWTVLPWLALVAALVLVPLSIGAELAAELRVEASGLVRTSTGGTAAAAGATTRSSLQALQTLPEADLRRIRDCSFVHRGAFYRLRVASLVRTRTDVTIVAPDRATLQIGDGLEKLPGKRQVVELHFALWILEICGCMTIVGIWVPLNASEIESVLELLREDEANWYFVPVLGESDTPKAHPKEVTKHLAKVGSYIYGPSTIYSGHCPGFRGQDEAGLQHHKVLKDELNEKLGWMFDRVKKALKQAVAPDEIDDVWITYPYVKMHRGDTLDGLPAAIRKMALSPAPPHRDEQFKKHIDEEEQDSAHTLTFTLPLQVPTGGASLRVYDCYYDKSLRKVVDHTGRVLRQSSDYCRQSMPYEDVPYLPGRMLLFSGDQLHAVGPYTNPTSSDRRIVLQGHGIFRDGKWRLFG</sequence>
<comment type="caution">
    <text evidence="2">The sequence shown here is derived from an EMBL/GenBank/DDBJ whole genome shotgun (WGS) entry which is preliminary data.</text>
</comment>
<dbReference type="Proteomes" id="UP000649617">
    <property type="component" value="Unassembled WGS sequence"/>
</dbReference>
<keyword evidence="3" id="KW-1185">Reference proteome</keyword>
<dbReference type="OrthoDB" id="438677at2759"/>
<evidence type="ECO:0000256" key="1">
    <source>
        <dbReference type="SAM" id="MobiDB-lite"/>
    </source>
</evidence>
<organism evidence="2 3">
    <name type="scientific">Symbiodinium pilosum</name>
    <name type="common">Dinoflagellate</name>
    <dbReference type="NCBI Taxonomy" id="2952"/>
    <lineage>
        <taxon>Eukaryota</taxon>
        <taxon>Sar</taxon>
        <taxon>Alveolata</taxon>
        <taxon>Dinophyceae</taxon>
        <taxon>Suessiales</taxon>
        <taxon>Symbiodiniaceae</taxon>
        <taxon>Symbiodinium</taxon>
    </lineage>
</organism>
<gene>
    <name evidence="2" type="ORF">SPIL2461_LOCUS3205</name>
</gene>
<proteinExistence type="predicted"/>
<feature type="region of interest" description="Disordered" evidence="1">
    <location>
        <begin position="14"/>
        <end position="55"/>
    </location>
</feature>
<reference evidence="2" key="1">
    <citation type="submission" date="2021-02" db="EMBL/GenBank/DDBJ databases">
        <authorList>
            <person name="Dougan E. K."/>
            <person name="Rhodes N."/>
            <person name="Thang M."/>
            <person name="Chan C."/>
        </authorList>
    </citation>
    <scope>NUCLEOTIDE SEQUENCE</scope>
</reference>
<accession>A0A812KL22</accession>
<dbReference type="EMBL" id="CAJNIZ010003803">
    <property type="protein sequence ID" value="CAE7226098.1"/>
    <property type="molecule type" value="Genomic_DNA"/>
</dbReference>